<evidence type="ECO:0000256" key="6">
    <source>
        <dbReference type="SAM" id="MobiDB-lite"/>
    </source>
</evidence>
<dbReference type="PANTHER" id="PTHR34697:SF2">
    <property type="entry name" value="PHOSPHATIDYLGLYCEROL LYSYLTRANSFERASE"/>
    <property type="match status" value="1"/>
</dbReference>
<keyword evidence="4" id="KW-1133">Transmembrane helix</keyword>
<evidence type="ECO:0000256" key="2">
    <source>
        <dbReference type="ARBA" id="ARBA00022475"/>
    </source>
</evidence>
<dbReference type="PANTHER" id="PTHR34697">
    <property type="entry name" value="PHOSPHATIDYLGLYCEROL LYSYLTRANSFERASE"/>
    <property type="match status" value="1"/>
</dbReference>
<dbReference type="InterPro" id="IPR024320">
    <property type="entry name" value="LPG_synthase_C"/>
</dbReference>
<dbReference type="Proteomes" id="UP000054383">
    <property type="component" value="Unassembled WGS sequence"/>
</dbReference>
<dbReference type="GO" id="GO:0005886">
    <property type="term" value="C:plasma membrane"/>
    <property type="evidence" value="ECO:0007669"/>
    <property type="project" value="UniProtKB-SubCell"/>
</dbReference>
<feature type="domain" description="Phosphatidylglycerol lysyltransferase C-terminal" evidence="7">
    <location>
        <begin position="200"/>
        <end position="487"/>
    </location>
</feature>
<evidence type="ECO:0000259" key="7">
    <source>
        <dbReference type="Pfam" id="PF09924"/>
    </source>
</evidence>
<dbReference type="EMBL" id="CVMT01000011">
    <property type="protein sequence ID" value="CRG92061.1"/>
    <property type="molecule type" value="Genomic_DNA"/>
</dbReference>
<comment type="subcellular location">
    <subcellularLocation>
        <location evidence="1">Cell membrane</location>
        <topology evidence="1">Multi-pass membrane protein</topology>
    </subcellularLocation>
</comment>
<evidence type="ECO:0000313" key="8">
    <source>
        <dbReference type="EMBL" id="CRG92061.1"/>
    </source>
</evidence>
<dbReference type="OMA" id="MAHMANI"/>
<name>A0A0U1MAG5_TALIS</name>
<evidence type="ECO:0000256" key="3">
    <source>
        <dbReference type="ARBA" id="ARBA00022692"/>
    </source>
</evidence>
<dbReference type="InterPro" id="IPR051211">
    <property type="entry name" value="PG_lysyltransferase"/>
</dbReference>
<sequence length="565" mass="61982">MSSPSESHNLAIGEKLSVEEKAARKKAKKERKLAEKKKQKEQHKNDPSAATPAPAAKKPTSLFQDIGQSMAQKLQNPTKQVAGDALDLTTRLRFIDKADDVTTGRASATCELSSNASTLVNDQQKPVFSVKRKPLPRASTSNLSYHSDGSSESATSTASAETEINRIMDKKYRTTGLIFTLEDFAAMKALEGLFVKYGRVSHMGILDKSYSFFINKAHTAALYFKVRNDIAIVAGDPLCEPQHYSTVLAEFKKYRKSFGWGISFMGASDTFAAYAREKKWATIQFGTERVLNPLTNPVLLEQTGKRIVTQSRQLLSPAKGGVTLGVYVPSQGEDPALQRELVGIYDAWREERNTSGETQAFITVYDPFSLPQLMTYIYTRGPDGVANGFAALRKIGANHGYHIDPCIATPHAAKGISDLLIFSAMSLLNQAGIDYLSFGFEPCDELGEITGLSRPIESITRRVYRHTFPRLPITGKKAYHDKWRPDENQGSGLYLIFPSGAPGPKDMAAMAHMANISVRKVILSDLKNKFWRSSSKTPDPRSSEDMGITTTASGAAVTTTVTAEA</sequence>
<keyword evidence="5" id="KW-0472">Membrane</keyword>
<feature type="compositionally biased region" description="Low complexity" evidence="6">
    <location>
        <begin position="549"/>
        <end position="565"/>
    </location>
</feature>
<feature type="region of interest" description="Disordered" evidence="6">
    <location>
        <begin position="533"/>
        <end position="565"/>
    </location>
</feature>
<accession>A0A0U1MAG5</accession>
<keyword evidence="2" id="KW-1003">Cell membrane</keyword>
<evidence type="ECO:0000256" key="1">
    <source>
        <dbReference type="ARBA" id="ARBA00004651"/>
    </source>
</evidence>
<feature type="compositionally biased region" description="Low complexity" evidence="6">
    <location>
        <begin position="47"/>
        <end position="59"/>
    </location>
</feature>
<feature type="region of interest" description="Disordered" evidence="6">
    <location>
        <begin position="137"/>
        <end position="160"/>
    </location>
</feature>
<dbReference type="OrthoDB" id="4223508at2759"/>
<feature type="compositionally biased region" description="Polar residues" evidence="6">
    <location>
        <begin position="138"/>
        <end position="148"/>
    </location>
</feature>
<proteinExistence type="predicted"/>
<dbReference type="Pfam" id="PF09924">
    <property type="entry name" value="LPG_synthase_C"/>
    <property type="match status" value="1"/>
</dbReference>
<keyword evidence="3" id="KW-0812">Transmembrane</keyword>
<dbReference type="GO" id="GO:0016755">
    <property type="term" value="F:aminoacyltransferase activity"/>
    <property type="evidence" value="ECO:0007669"/>
    <property type="project" value="TreeGrafter"/>
</dbReference>
<evidence type="ECO:0000313" key="9">
    <source>
        <dbReference type="Proteomes" id="UP000054383"/>
    </source>
</evidence>
<reference evidence="8 9" key="1">
    <citation type="submission" date="2015-04" db="EMBL/GenBank/DDBJ databases">
        <authorList>
            <person name="Syromyatnikov M.Y."/>
            <person name="Popov V.N."/>
        </authorList>
    </citation>
    <scope>NUCLEOTIDE SEQUENCE [LARGE SCALE GENOMIC DNA]</scope>
    <source>
        <strain evidence="8">WF-38-12</strain>
    </source>
</reference>
<feature type="compositionally biased region" description="Basic and acidic residues" evidence="6">
    <location>
        <begin position="32"/>
        <end position="46"/>
    </location>
</feature>
<evidence type="ECO:0000256" key="4">
    <source>
        <dbReference type="ARBA" id="ARBA00022989"/>
    </source>
</evidence>
<keyword evidence="9" id="KW-1185">Reference proteome</keyword>
<dbReference type="GO" id="GO:0055091">
    <property type="term" value="P:phospholipid homeostasis"/>
    <property type="evidence" value="ECO:0007669"/>
    <property type="project" value="TreeGrafter"/>
</dbReference>
<gene>
    <name evidence="8" type="ORF">PISL3812_09116</name>
</gene>
<feature type="region of interest" description="Disordered" evidence="6">
    <location>
        <begin position="1"/>
        <end position="59"/>
    </location>
</feature>
<dbReference type="STRING" id="28573.A0A0U1MAG5"/>
<feature type="compositionally biased region" description="Low complexity" evidence="6">
    <location>
        <begin position="150"/>
        <end position="160"/>
    </location>
</feature>
<protein>
    <recommendedName>
        <fullName evidence="7">Phosphatidylglycerol lysyltransferase C-terminal domain-containing protein</fullName>
    </recommendedName>
</protein>
<organism evidence="8 9">
    <name type="scientific">Talaromyces islandicus</name>
    <name type="common">Penicillium islandicum</name>
    <dbReference type="NCBI Taxonomy" id="28573"/>
    <lineage>
        <taxon>Eukaryota</taxon>
        <taxon>Fungi</taxon>
        <taxon>Dikarya</taxon>
        <taxon>Ascomycota</taxon>
        <taxon>Pezizomycotina</taxon>
        <taxon>Eurotiomycetes</taxon>
        <taxon>Eurotiomycetidae</taxon>
        <taxon>Eurotiales</taxon>
        <taxon>Trichocomaceae</taxon>
        <taxon>Talaromyces</taxon>
        <taxon>Talaromyces sect. Islandici</taxon>
    </lineage>
</organism>
<dbReference type="AlphaFoldDB" id="A0A0U1MAG5"/>
<evidence type="ECO:0000256" key="5">
    <source>
        <dbReference type="ARBA" id="ARBA00023136"/>
    </source>
</evidence>